<dbReference type="AlphaFoldDB" id="A0A2Z7DGJ1"/>
<sequence length="315" mass="35389">MRNRFSGSDEPFRAPSKKKGMKFEYRLLHDIVAKALCAKAGSFDVVTSEKFDLMVAITAGLKVNWAQVLFQVLLAMVNNPTRQSQGFAVQHQTKRTKKGQHTTDNHEESQPDPILTRDDKESTAGVQGESTSIPIPDISVVAKKGCMVIIQRAGLPVTYGERSVDRVASLEIPPEKSLPKLIRSRSLLPVPSDPNADIRLKAVEQVVVSQDSRVQSVYSRVQSMNLQVQSMDKRVISLDSKVEELLNIQTRMKHDFGIYKHALYEKMGKLATNFTSSQTSLETCLVRHLIEHQLQLASYLDFVKLQMAELVNHFK</sequence>
<dbReference type="EMBL" id="KQ987841">
    <property type="protein sequence ID" value="KZV56703.1"/>
    <property type="molecule type" value="Genomic_DNA"/>
</dbReference>
<gene>
    <name evidence="2" type="ORF">F511_30048</name>
</gene>
<reference evidence="2 3" key="1">
    <citation type="journal article" date="2015" name="Proc. Natl. Acad. Sci. U.S.A.">
        <title>The resurrection genome of Boea hygrometrica: A blueprint for survival of dehydration.</title>
        <authorList>
            <person name="Xiao L."/>
            <person name="Yang G."/>
            <person name="Zhang L."/>
            <person name="Yang X."/>
            <person name="Zhao S."/>
            <person name="Ji Z."/>
            <person name="Zhou Q."/>
            <person name="Hu M."/>
            <person name="Wang Y."/>
            <person name="Chen M."/>
            <person name="Xu Y."/>
            <person name="Jin H."/>
            <person name="Xiao X."/>
            <person name="Hu G."/>
            <person name="Bao F."/>
            <person name="Hu Y."/>
            <person name="Wan P."/>
            <person name="Li L."/>
            <person name="Deng X."/>
            <person name="Kuang T."/>
            <person name="Xiang C."/>
            <person name="Zhu J.K."/>
            <person name="Oliver M.J."/>
            <person name="He Y."/>
        </authorList>
    </citation>
    <scope>NUCLEOTIDE SEQUENCE [LARGE SCALE GENOMIC DNA]</scope>
    <source>
        <strain evidence="3">cv. XS01</strain>
    </source>
</reference>
<name>A0A2Z7DGJ1_9LAMI</name>
<keyword evidence="3" id="KW-1185">Reference proteome</keyword>
<feature type="region of interest" description="Disordered" evidence="1">
    <location>
        <begin position="85"/>
        <end position="130"/>
    </location>
</feature>
<proteinExistence type="predicted"/>
<feature type="compositionally biased region" description="Basic and acidic residues" evidence="1">
    <location>
        <begin position="101"/>
        <end position="122"/>
    </location>
</feature>
<dbReference type="Proteomes" id="UP000250235">
    <property type="component" value="Unassembled WGS sequence"/>
</dbReference>
<protein>
    <submittedName>
        <fullName evidence="2">Uncharacterized protein</fullName>
    </submittedName>
</protein>
<organism evidence="2 3">
    <name type="scientific">Dorcoceras hygrometricum</name>
    <dbReference type="NCBI Taxonomy" id="472368"/>
    <lineage>
        <taxon>Eukaryota</taxon>
        <taxon>Viridiplantae</taxon>
        <taxon>Streptophyta</taxon>
        <taxon>Embryophyta</taxon>
        <taxon>Tracheophyta</taxon>
        <taxon>Spermatophyta</taxon>
        <taxon>Magnoliopsida</taxon>
        <taxon>eudicotyledons</taxon>
        <taxon>Gunneridae</taxon>
        <taxon>Pentapetalae</taxon>
        <taxon>asterids</taxon>
        <taxon>lamiids</taxon>
        <taxon>Lamiales</taxon>
        <taxon>Gesneriaceae</taxon>
        <taxon>Didymocarpoideae</taxon>
        <taxon>Trichosporeae</taxon>
        <taxon>Loxocarpinae</taxon>
        <taxon>Dorcoceras</taxon>
    </lineage>
</organism>
<evidence type="ECO:0000313" key="2">
    <source>
        <dbReference type="EMBL" id="KZV56703.1"/>
    </source>
</evidence>
<evidence type="ECO:0000313" key="3">
    <source>
        <dbReference type="Proteomes" id="UP000250235"/>
    </source>
</evidence>
<accession>A0A2Z7DGJ1</accession>
<evidence type="ECO:0000256" key="1">
    <source>
        <dbReference type="SAM" id="MobiDB-lite"/>
    </source>
</evidence>